<dbReference type="Pfam" id="PF00331">
    <property type="entry name" value="Glyco_hydro_10"/>
    <property type="match status" value="1"/>
</dbReference>
<evidence type="ECO:0000313" key="6">
    <source>
        <dbReference type="Proteomes" id="UP000009149"/>
    </source>
</evidence>
<dbReference type="PANTHER" id="PTHR12631">
    <property type="entry name" value="ALPHA-L-IDURONIDASE"/>
    <property type="match status" value="1"/>
</dbReference>
<evidence type="ECO:0000256" key="1">
    <source>
        <dbReference type="ARBA" id="ARBA00022801"/>
    </source>
</evidence>
<evidence type="ECO:0000256" key="2">
    <source>
        <dbReference type="ARBA" id="ARBA00023277"/>
    </source>
</evidence>
<accession>B3DVQ2</accession>
<dbReference type="InterPro" id="IPR051923">
    <property type="entry name" value="Glycosyl_Hydrolase_39"/>
</dbReference>
<dbReference type="PANTHER" id="PTHR12631:SF10">
    <property type="entry name" value="BETA-XYLOSIDASE-LIKE PROTEIN-RELATED"/>
    <property type="match status" value="1"/>
</dbReference>
<dbReference type="Gene3D" id="3.20.20.80">
    <property type="entry name" value="Glycosidases"/>
    <property type="match status" value="1"/>
</dbReference>
<dbReference type="KEGG" id="min:Minf_1351"/>
<dbReference type="eggNOG" id="COG3693">
    <property type="taxonomic scope" value="Bacteria"/>
</dbReference>
<dbReference type="OrthoDB" id="143943at2"/>
<dbReference type="GO" id="GO:0004553">
    <property type="term" value="F:hydrolase activity, hydrolyzing O-glycosyl compounds"/>
    <property type="evidence" value="ECO:0007669"/>
    <property type="project" value="InterPro"/>
</dbReference>
<protein>
    <submittedName>
        <fullName evidence="5">Beta-xylosidase</fullName>
    </submittedName>
</protein>
<dbReference type="SUPFAM" id="SSF51445">
    <property type="entry name" value="(Trans)glycosidases"/>
    <property type="match status" value="1"/>
</dbReference>
<reference evidence="5 6" key="1">
    <citation type="journal article" date="2008" name="Biol. Direct">
        <title>Complete genome sequence of the extremely acidophilic methanotroph isolate V4, Methylacidiphilum infernorum, a representative of the bacterial phylum Verrucomicrobia.</title>
        <authorList>
            <person name="Hou S."/>
            <person name="Makarova K.S."/>
            <person name="Saw J.H."/>
            <person name="Senin P."/>
            <person name="Ly B.V."/>
            <person name="Zhou Z."/>
            <person name="Ren Y."/>
            <person name="Wang J."/>
            <person name="Galperin M.Y."/>
            <person name="Omelchenko M.V."/>
            <person name="Wolf Y.I."/>
            <person name="Yutin N."/>
            <person name="Koonin E.V."/>
            <person name="Stott M.B."/>
            <person name="Mountain B.W."/>
            <person name="Crowe M.A."/>
            <person name="Smirnova A.V."/>
            <person name="Dunfield P.F."/>
            <person name="Feng L."/>
            <person name="Wang L."/>
            <person name="Alam M."/>
        </authorList>
    </citation>
    <scope>NUCLEOTIDE SEQUENCE [LARGE SCALE GENOMIC DNA]</scope>
    <source>
        <strain evidence="6">Isolate V4</strain>
    </source>
</reference>
<name>B3DVQ2_METI4</name>
<dbReference type="GO" id="GO:0000272">
    <property type="term" value="P:polysaccharide catabolic process"/>
    <property type="evidence" value="ECO:0007669"/>
    <property type="project" value="UniProtKB-KW"/>
</dbReference>
<keyword evidence="3" id="KW-0624">Polysaccharide degradation</keyword>
<gene>
    <name evidence="5" type="primary">xynB</name>
    <name evidence="5" type="ordered locus">Minf_1351</name>
</gene>
<organism evidence="5 6">
    <name type="scientific">Methylacidiphilum infernorum (isolate V4)</name>
    <name type="common">Methylokorus infernorum (strain V4)</name>
    <dbReference type="NCBI Taxonomy" id="481448"/>
    <lineage>
        <taxon>Bacteria</taxon>
        <taxon>Pseudomonadati</taxon>
        <taxon>Verrucomicrobiota</taxon>
        <taxon>Methylacidiphilae</taxon>
        <taxon>Methylacidiphilales</taxon>
        <taxon>Methylacidiphilaceae</taxon>
        <taxon>Methylacidiphilum (ex Ratnadevi et al. 2023)</taxon>
    </lineage>
</organism>
<dbReference type="HOGENOM" id="CLU_764640_0_0_0"/>
<feature type="domain" description="GH10" evidence="4">
    <location>
        <begin position="74"/>
        <end position="192"/>
    </location>
</feature>
<dbReference type="STRING" id="481448.Minf_1351"/>
<keyword evidence="1" id="KW-0378">Hydrolase</keyword>
<evidence type="ECO:0000313" key="5">
    <source>
        <dbReference type="EMBL" id="ACD83405.1"/>
    </source>
</evidence>
<dbReference type="EMBL" id="CP000975">
    <property type="protein sequence ID" value="ACD83405.1"/>
    <property type="molecule type" value="Genomic_DNA"/>
</dbReference>
<dbReference type="InterPro" id="IPR017853">
    <property type="entry name" value="GH"/>
</dbReference>
<evidence type="ECO:0000259" key="4">
    <source>
        <dbReference type="Pfam" id="PF00331"/>
    </source>
</evidence>
<dbReference type="CAZy" id="GH39">
    <property type="family name" value="Glycoside Hydrolase Family 39"/>
</dbReference>
<dbReference type="RefSeq" id="WP_012463687.1">
    <property type="nucleotide sequence ID" value="NC_010794.1"/>
</dbReference>
<keyword evidence="2" id="KW-0119">Carbohydrate metabolism</keyword>
<evidence type="ECO:0000256" key="3">
    <source>
        <dbReference type="ARBA" id="ARBA00023326"/>
    </source>
</evidence>
<dbReference type="AlphaFoldDB" id="B3DVQ2"/>
<dbReference type="InterPro" id="IPR001000">
    <property type="entry name" value="GH10_dom"/>
</dbReference>
<sequence length="362" mass="40665">MTAAMTIAPLLILGIFLFPCKAAPLDAAIPPDSPYGVDINFVVLKNELGLQMADPLLEGLEQAGIGYLRIGLSWTMVEPRPGEWTFSRTDAIVQAALRHHMRILAELGDVPSWASSAPAGSPLSYQYPPRSWNNWAEYVLRVSSRYKGIVTAWKVMNEPGLLNRRIPAWTPQTYARALAIAYKQIHRVEPEAIVLSGCVWWDLPPTAPLMRYYRALVNDAQNPLYKNIDAFNMHYNDIPPSAQARWLRDAREVMARDAGRELPIWIDEVAYPANPEEQNDSGYQGGPEAQARYLLDTLRTNFSDPQVKKVFWTFAFDAPGRTHGPVEYSWGLFAVPAKGQIRPRPALEAYRSYIRDNQGGSP</sequence>
<dbReference type="Proteomes" id="UP000009149">
    <property type="component" value="Chromosome"/>
</dbReference>
<proteinExistence type="predicted"/>